<protein>
    <recommendedName>
        <fullName evidence="3">Phage gp6-like head-tail connector protein</fullName>
    </recommendedName>
</protein>
<dbReference type="Proteomes" id="UP000349468">
    <property type="component" value="Unassembled WGS sequence"/>
</dbReference>
<dbReference type="InterPro" id="IPR006450">
    <property type="entry name" value="Phage_HK97_gp6-like"/>
</dbReference>
<evidence type="ECO:0000313" key="1">
    <source>
        <dbReference type="EMBL" id="VVP34392.1"/>
    </source>
</evidence>
<sequence length="116" mass="12844">MNVAAADLLPIELIRKHLRVDYEDEDDLIILYAESALAWALWYCDNPKLVNAEDFPASFKAALLLLIAHSYSNREAVTLGSSGADITILPLAVESLLWSSRNFRGPPDPVLPEPQP</sequence>
<dbReference type="EMBL" id="CABVIK010000015">
    <property type="protein sequence ID" value="VVP34392.1"/>
    <property type="molecule type" value="Genomic_DNA"/>
</dbReference>
<reference evidence="1 2" key="1">
    <citation type="submission" date="2019-09" db="EMBL/GenBank/DDBJ databases">
        <authorList>
            <person name="Chandra G."/>
            <person name="Truman W A."/>
        </authorList>
    </citation>
    <scope>NUCLEOTIDE SEQUENCE [LARGE SCALE GENOMIC DNA]</scope>
    <source>
        <strain evidence="1">PS870</strain>
    </source>
</reference>
<proteinExistence type="predicted"/>
<evidence type="ECO:0008006" key="3">
    <source>
        <dbReference type="Google" id="ProtNLM"/>
    </source>
</evidence>
<accession>A0A5E7NB54</accession>
<dbReference type="InterPro" id="IPR021146">
    <property type="entry name" value="Phage_gp6-like_head-tail"/>
</dbReference>
<organism evidence="1 2">
    <name type="scientific">Pseudomonas fluorescens</name>
    <dbReference type="NCBI Taxonomy" id="294"/>
    <lineage>
        <taxon>Bacteria</taxon>
        <taxon>Pseudomonadati</taxon>
        <taxon>Pseudomonadota</taxon>
        <taxon>Gammaproteobacteria</taxon>
        <taxon>Pseudomonadales</taxon>
        <taxon>Pseudomonadaceae</taxon>
        <taxon>Pseudomonas</taxon>
    </lineage>
</organism>
<dbReference type="NCBIfam" id="TIGR01560">
    <property type="entry name" value="put_DNA_pack"/>
    <property type="match status" value="1"/>
</dbReference>
<dbReference type="RefSeq" id="WP_154912990.1">
    <property type="nucleotide sequence ID" value="NZ_CABVIK010000015.1"/>
</dbReference>
<name>A0A5E7NB54_PSEFL</name>
<dbReference type="Gene3D" id="1.10.3230.30">
    <property type="entry name" value="Phage gp6-like head-tail connector protein"/>
    <property type="match status" value="1"/>
</dbReference>
<dbReference type="Pfam" id="PF05135">
    <property type="entry name" value="Phage_connect_1"/>
    <property type="match status" value="1"/>
</dbReference>
<dbReference type="CDD" id="cd08054">
    <property type="entry name" value="gp6"/>
    <property type="match status" value="1"/>
</dbReference>
<evidence type="ECO:0000313" key="2">
    <source>
        <dbReference type="Proteomes" id="UP000349468"/>
    </source>
</evidence>
<dbReference type="AlphaFoldDB" id="A0A5E7NB54"/>
<gene>
    <name evidence="1" type="ORF">PS870_04489</name>
</gene>